<name>A0A815Y6S3_9BILA</name>
<evidence type="ECO:0000313" key="1">
    <source>
        <dbReference type="EMBL" id="CAF1567097.1"/>
    </source>
</evidence>
<gene>
    <name evidence="1" type="ORF">SEV965_LOCUS39416</name>
</gene>
<evidence type="ECO:0000313" key="2">
    <source>
        <dbReference type="Proteomes" id="UP000663889"/>
    </source>
</evidence>
<dbReference type="AlphaFoldDB" id="A0A815Y6S3"/>
<dbReference type="Proteomes" id="UP000663889">
    <property type="component" value="Unassembled WGS sequence"/>
</dbReference>
<organism evidence="1 2">
    <name type="scientific">Rotaria sordida</name>
    <dbReference type="NCBI Taxonomy" id="392033"/>
    <lineage>
        <taxon>Eukaryota</taxon>
        <taxon>Metazoa</taxon>
        <taxon>Spiralia</taxon>
        <taxon>Gnathifera</taxon>
        <taxon>Rotifera</taxon>
        <taxon>Eurotatoria</taxon>
        <taxon>Bdelloidea</taxon>
        <taxon>Philodinida</taxon>
        <taxon>Philodinidae</taxon>
        <taxon>Rotaria</taxon>
    </lineage>
</organism>
<proteinExistence type="predicted"/>
<dbReference type="EMBL" id="CAJNOU010013954">
    <property type="protein sequence ID" value="CAF1567097.1"/>
    <property type="molecule type" value="Genomic_DNA"/>
</dbReference>
<comment type="caution">
    <text evidence="1">The sequence shown here is derived from an EMBL/GenBank/DDBJ whole genome shotgun (WGS) entry which is preliminary data.</text>
</comment>
<protein>
    <submittedName>
        <fullName evidence="1">Uncharacterized protein</fullName>
    </submittedName>
</protein>
<sequence length="142" mass="16517">QSSKNTVRQLLVLFINTIFELDILFSKNDKNIDKYDQLKKFISTFYNTSNDDNNNSKINNILSYGQQHLLNIREIFFKNCEPIDLIEYESRQQQLVQNAVEKWLQTALQVVKSGLSELLNHITSLKPLLHLKSSLVSLMTEV</sequence>
<accession>A0A815Y6S3</accession>
<reference evidence="1" key="1">
    <citation type="submission" date="2021-02" db="EMBL/GenBank/DDBJ databases">
        <authorList>
            <person name="Nowell W R."/>
        </authorList>
    </citation>
    <scope>NUCLEOTIDE SEQUENCE</scope>
</reference>
<feature type="non-terminal residue" evidence="1">
    <location>
        <position position="1"/>
    </location>
</feature>